<dbReference type="PANTHER" id="PTHR45436">
    <property type="entry name" value="SENSOR HISTIDINE KINASE YKOH"/>
    <property type="match status" value="1"/>
</dbReference>
<dbReference type="SUPFAM" id="SSF55874">
    <property type="entry name" value="ATPase domain of HSP90 chaperone/DNA topoisomerase II/histidine kinase"/>
    <property type="match status" value="1"/>
</dbReference>
<dbReference type="SUPFAM" id="SSF158472">
    <property type="entry name" value="HAMP domain-like"/>
    <property type="match status" value="1"/>
</dbReference>
<evidence type="ECO:0000256" key="7">
    <source>
        <dbReference type="ARBA" id="ARBA00022777"/>
    </source>
</evidence>
<dbReference type="Gene3D" id="3.30.565.10">
    <property type="entry name" value="Histidine kinase-like ATPase, C-terminal domain"/>
    <property type="match status" value="1"/>
</dbReference>
<accession>A0ABZ1WH01</accession>
<dbReference type="Pfam" id="PF00672">
    <property type="entry name" value="HAMP"/>
    <property type="match status" value="1"/>
</dbReference>
<dbReference type="Pfam" id="PF02518">
    <property type="entry name" value="HATPase_c"/>
    <property type="match status" value="1"/>
</dbReference>
<evidence type="ECO:0000259" key="11">
    <source>
        <dbReference type="PROSITE" id="PS50109"/>
    </source>
</evidence>
<dbReference type="InterPro" id="IPR050428">
    <property type="entry name" value="TCS_sensor_his_kinase"/>
</dbReference>
<keyword evidence="4" id="KW-0597">Phosphoprotein</keyword>
<sequence length="466" mass="50569">MSRRTVRRSARRALPPWRRPASIRVRITLLTTLAVALPLALGVVAAADALRPLLLQNSSEYLSATVAGERPDGGDDPERNLRRLADELTDNPRLEARLHLTTGPGPAGDNADPDLGNLSLWPWTDPARARPVIQKTLTVDRPDGSTLVLQVASRLQHEQYLLNTVLLATTAGMALLTALVTALTWAVAGRVLSPVESIRRRFAELTAHDLGHRVPVPGTRDEVARLARTMNATLDRLQSAVEQQRRFVADASHELRSPLAALRAELEIALARPDLADWPEVVRGALGDTERLQHLVTDLLLLARLDAQDTSRRPAAPVDLGDLVREEAARRRPPAHLILTVRTAPGPVLVDGHRAPLTRVLGNLLDNAERYAAATVSVGLAFDDRRREAVLEVRDDGPGIPPEDRARVFERFTRLDEARTRDSGGAGLGLAIARHIAALHHGTLEVAACPDGALLRARLPASNAGP</sequence>
<dbReference type="SMART" id="SM00388">
    <property type="entry name" value="HisKA"/>
    <property type="match status" value="1"/>
</dbReference>
<dbReference type="Proteomes" id="UP001432014">
    <property type="component" value="Chromosome"/>
</dbReference>
<dbReference type="EMBL" id="CP108482">
    <property type="protein sequence ID" value="WUS60191.1"/>
    <property type="molecule type" value="Genomic_DNA"/>
</dbReference>
<evidence type="ECO:0000256" key="3">
    <source>
        <dbReference type="ARBA" id="ARBA00012438"/>
    </source>
</evidence>
<evidence type="ECO:0000256" key="5">
    <source>
        <dbReference type="ARBA" id="ARBA00022679"/>
    </source>
</evidence>
<evidence type="ECO:0000256" key="4">
    <source>
        <dbReference type="ARBA" id="ARBA00022553"/>
    </source>
</evidence>
<dbReference type="PRINTS" id="PR00344">
    <property type="entry name" value="BCTRLSENSOR"/>
</dbReference>
<dbReference type="Pfam" id="PF00512">
    <property type="entry name" value="HisKA"/>
    <property type="match status" value="1"/>
</dbReference>
<dbReference type="PROSITE" id="PS50885">
    <property type="entry name" value="HAMP"/>
    <property type="match status" value="1"/>
</dbReference>
<keyword evidence="10" id="KW-0472">Membrane</keyword>
<evidence type="ECO:0000256" key="10">
    <source>
        <dbReference type="ARBA" id="ARBA00023136"/>
    </source>
</evidence>
<dbReference type="SMART" id="SM00304">
    <property type="entry name" value="HAMP"/>
    <property type="match status" value="1"/>
</dbReference>
<feature type="domain" description="Histidine kinase" evidence="11">
    <location>
        <begin position="250"/>
        <end position="463"/>
    </location>
</feature>
<keyword evidence="8" id="KW-1133">Transmembrane helix</keyword>
<evidence type="ECO:0000313" key="13">
    <source>
        <dbReference type="EMBL" id="WUS60191.1"/>
    </source>
</evidence>
<protein>
    <recommendedName>
        <fullName evidence="3">histidine kinase</fullName>
        <ecNumber evidence="3">2.7.13.3</ecNumber>
    </recommendedName>
</protein>
<dbReference type="InterPro" id="IPR005467">
    <property type="entry name" value="His_kinase_dom"/>
</dbReference>
<dbReference type="CDD" id="cd00082">
    <property type="entry name" value="HisKA"/>
    <property type="match status" value="1"/>
</dbReference>
<dbReference type="InterPro" id="IPR036097">
    <property type="entry name" value="HisK_dim/P_sf"/>
</dbReference>
<name>A0ABZ1WH01_9ACTN</name>
<dbReference type="CDD" id="cd06225">
    <property type="entry name" value="HAMP"/>
    <property type="match status" value="1"/>
</dbReference>
<evidence type="ECO:0000313" key="14">
    <source>
        <dbReference type="Proteomes" id="UP001432014"/>
    </source>
</evidence>
<dbReference type="InterPro" id="IPR004358">
    <property type="entry name" value="Sig_transdc_His_kin-like_C"/>
</dbReference>
<keyword evidence="14" id="KW-1185">Reference proteome</keyword>
<dbReference type="PANTHER" id="PTHR45436:SF5">
    <property type="entry name" value="SENSOR HISTIDINE KINASE TRCS"/>
    <property type="match status" value="1"/>
</dbReference>
<dbReference type="Gene3D" id="6.10.340.10">
    <property type="match status" value="1"/>
</dbReference>
<dbReference type="InterPro" id="IPR003594">
    <property type="entry name" value="HATPase_dom"/>
</dbReference>
<evidence type="ECO:0000256" key="6">
    <source>
        <dbReference type="ARBA" id="ARBA00022692"/>
    </source>
</evidence>
<comment type="subcellular location">
    <subcellularLocation>
        <location evidence="2">Cell membrane</location>
    </subcellularLocation>
</comment>
<proteinExistence type="predicted"/>
<keyword evidence="7" id="KW-0418">Kinase</keyword>
<keyword evidence="5" id="KW-0808">Transferase</keyword>
<dbReference type="SMART" id="SM00387">
    <property type="entry name" value="HATPase_c"/>
    <property type="match status" value="1"/>
</dbReference>
<evidence type="ECO:0000256" key="9">
    <source>
        <dbReference type="ARBA" id="ARBA00023012"/>
    </source>
</evidence>
<reference evidence="13 14" key="1">
    <citation type="submission" date="2022-10" db="EMBL/GenBank/DDBJ databases">
        <title>The complete genomes of actinobacterial strains from the NBC collection.</title>
        <authorList>
            <person name="Joergensen T.S."/>
            <person name="Alvarez Arevalo M."/>
            <person name="Sterndorff E.B."/>
            <person name="Faurdal D."/>
            <person name="Vuksanovic O."/>
            <person name="Mourched A.-S."/>
            <person name="Charusanti P."/>
            <person name="Shaw S."/>
            <person name="Blin K."/>
            <person name="Weber T."/>
        </authorList>
    </citation>
    <scope>NUCLEOTIDE SEQUENCE [LARGE SCALE GENOMIC DNA]</scope>
    <source>
        <strain evidence="13 14">NBC_01247</strain>
    </source>
</reference>
<evidence type="ECO:0000256" key="2">
    <source>
        <dbReference type="ARBA" id="ARBA00004236"/>
    </source>
</evidence>
<dbReference type="InterPro" id="IPR003660">
    <property type="entry name" value="HAMP_dom"/>
</dbReference>
<organism evidence="13 14">
    <name type="scientific">Kitasatospora herbaricolor</name>
    <dbReference type="NCBI Taxonomy" id="68217"/>
    <lineage>
        <taxon>Bacteria</taxon>
        <taxon>Bacillati</taxon>
        <taxon>Actinomycetota</taxon>
        <taxon>Actinomycetes</taxon>
        <taxon>Kitasatosporales</taxon>
        <taxon>Streptomycetaceae</taxon>
        <taxon>Kitasatospora</taxon>
    </lineage>
</organism>
<dbReference type="InterPro" id="IPR036890">
    <property type="entry name" value="HATPase_C_sf"/>
</dbReference>
<keyword evidence="6" id="KW-0812">Transmembrane</keyword>
<dbReference type="Gene3D" id="1.10.287.130">
    <property type="match status" value="1"/>
</dbReference>
<keyword evidence="13" id="KW-0067">ATP-binding</keyword>
<evidence type="ECO:0000259" key="12">
    <source>
        <dbReference type="PROSITE" id="PS50885"/>
    </source>
</evidence>
<dbReference type="InterPro" id="IPR003661">
    <property type="entry name" value="HisK_dim/P_dom"/>
</dbReference>
<dbReference type="EC" id="2.7.13.3" evidence="3"/>
<keyword evidence="13" id="KW-0547">Nucleotide-binding</keyword>
<dbReference type="RefSeq" id="WP_329493729.1">
    <property type="nucleotide sequence ID" value="NZ_CP108460.1"/>
</dbReference>
<evidence type="ECO:0000256" key="1">
    <source>
        <dbReference type="ARBA" id="ARBA00000085"/>
    </source>
</evidence>
<gene>
    <name evidence="13" type="ORF">OG469_34690</name>
</gene>
<keyword evidence="9" id="KW-0902">Two-component regulatory system</keyword>
<dbReference type="GO" id="GO:0005524">
    <property type="term" value="F:ATP binding"/>
    <property type="evidence" value="ECO:0007669"/>
    <property type="project" value="UniProtKB-KW"/>
</dbReference>
<feature type="domain" description="HAMP" evidence="12">
    <location>
        <begin position="189"/>
        <end position="242"/>
    </location>
</feature>
<dbReference type="PROSITE" id="PS50109">
    <property type="entry name" value="HIS_KIN"/>
    <property type="match status" value="1"/>
</dbReference>
<dbReference type="SUPFAM" id="SSF47384">
    <property type="entry name" value="Homodimeric domain of signal transducing histidine kinase"/>
    <property type="match status" value="1"/>
</dbReference>
<evidence type="ECO:0000256" key="8">
    <source>
        <dbReference type="ARBA" id="ARBA00022989"/>
    </source>
</evidence>
<comment type="catalytic activity">
    <reaction evidence="1">
        <text>ATP + protein L-histidine = ADP + protein N-phospho-L-histidine.</text>
        <dbReference type="EC" id="2.7.13.3"/>
    </reaction>
</comment>
<dbReference type="CDD" id="cd00075">
    <property type="entry name" value="HATPase"/>
    <property type="match status" value="1"/>
</dbReference>